<dbReference type="InterPro" id="IPR008949">
    <property type="entry name" value="Isoprenoid_synthase_dom_sf"/>
</dbReference>
<dbReference type="RefSeq" id="WP_044349443.1">
    <property type="nucleotide sequence ID" value="NZ_AZAC01000016.1"/>
</dbReference>
<dbReference type="PATRIC" id="fig|1429043.3.peg.3053"/>
<dbReference type="PANTHER" id="PTHR43281:SF1">
    <property type="entry name" value="FARNESYL DIPHOSPHATE SYNTHASE"/>
    <property type="match status" value="1"/>
</dbReference>
<dbReference type="GO" id="GO:0016114">
    <property type="term" value="P:terpenoid biosynthetic process"/>
    <property type="evidence" value="ECO:0007669"/>
    <property type="project" value="UniProtKB-ARBA"/>
</dbReference>
<dbReference type="InterPro" id="IPR053378">
    <property type="entry name" value="Prenyl_diphosphate_synthase"/>
</dbReference>
<keyword evidence="6" id="KW-0414">Isoprene biosynthesis</keyword>
<keyword evidence="4" id="KW-0479">Metal-binding</keyword>
<dbReference type="FunFam" id="1.10.600.10:FF:000001">
    <property type="entry name" value="Geranylgeranyl diphosphate synthase"/>
    <property type="match status" value="1"/>
</dbReference>
<dbReference type="GO" id="GO:0005737">
    <property type="term" value="C:cytoplasm"/>
    <property type="evidence" value="ECO:0007669"/>
    <property type="project" value="UniProtKB-ARBA"/>
</dbReference>
<name>A0A0D2JC90_9BACT</name>
<gene>
    <name evidence="8" type="ORF">X474_14405</name>
</gene>
<dbReference type="PROSITE" id="PS00444">
    <property type="entry name" value="POLYPRENYL_SYNTHASE_2"/>
    <property type="match status" value="1"/>
</dbReference>
<keyword evidence="5" id="KW-0460">Magnesium</keyword>
<evidence type="ECO:0000313" key="9">
    <source>
        <dbReference type="Proteomes" id="UP000032233"/>
    </source>
</evidence>
<dbReference type="SUPFAM" id="SSF48576">
    <property type="entry name" value="Terpenoid synthases"/>
    <property type="match status" value="1"/>
</dbReference>
<dbReference type="OrthoDB" id="9805316at2"/>
<dbReference type="CDD" id="cd00685">
    <property type="entry name" value="Trans_IPPS_HT"/>
    <property type="match status" value="1"/>
</dbReference>
<protein>
    <submittedName>
        <fullName evidence="8">Farnesyl-diphosphate synthase</fullName>
    </submittedName>
</protein>
<comment type="similarity">
    <text evidence="2 7">Belongs to the FPP/GGPP synthase family.</text>
</comment>
<dbReference type="SFLD" id="SFLDS00005">
    <property type="entry name" value="Isoprenoid_Synthase_Type_I"/>
    <property type="match status" value="1"/>
</dbReference>
<evidence type="ECO:0000256" key="1">
    <source>
        <dbReference type="ARBA" id="ARBA00001946"/>
    </source>
</evidence>
<organism evidence="8 9">
    <name type="scientific">Dethiosulfatarculus sandiegensis</name>
    <dbReference type="NCBI Taxonomy" id="1429043"/>
    <lineage>
        <taxon>Bacteria</taxon>
        <taxon>Pseudomonadati</taxon>
        <taxon>Thermodesulfobacteriota</taxon>
        <taxon>Desulfarculia</taxon>
        <taxon>Desulfarculales</taxon>
        <taxon>Desulfarculaceae</taxon>
        <taxon>Dethiosulfatarculus</taxon>
    </lineage>
</organism>
<dbReference type="PROSITE" id="PS00723">
    <property type="entry name" value="POLYPRENYL_SYNTHASE_1"/>
    <property type="match status" value="1"/>
</dbReference>
<reference evidence="8 9" key="1">
    <citation type="submission" date="2013-11" db="EMBL/GenBank/DDBJ databases">
        <title>Metagenomic analysis of a methanogenic consortium involved in long chain n-alkane degradation.</title>
        <authorList>
            <person name="Davidova I.A."/>
            <person name="Callaghan A.V."/>
            <person name="Wawrik B."/>
            <person name="Pruitt S."/>
            <person name="Marks C."/>
            <person name="Duncan K.E."/>
            <person name="Suflita J.M."/>
        </authorList>
    </citation>
    <scope>NUCLEOTIDE SEQUENCE [LARGE SCALE GENOMIC DNA]</scope>
    <source>
        <strain evidence="8 9">SPR</strain>
    </source>
</reference>
<dbReference type="Gene3D" id="1.10.600.10">
    <property type="entry name" value="Farnesyl Diphosphate Synthase"/>
    <property type="match status" value="1"/>
</dbReference>
<dbReference type="PANTHER" id="PTHR43281">
    <property type="entry name" value="FARNESYL DIPHOSPHATE SYNTHASE"/>
    <property type="match status" value="1"/>
</dbReference>
<dbReference type="AlphaFoldDB" id="A0A0D2JC90"/>
<dbReference type="Proteomes" id="UP000032233">
    <property type="component" value="Unassembled WGS sequence"/>
</dbReference>
<evidence type="ECO:0000256" key="2">
    <source>
        <dbReference type="ARBA" id="ARBA00006706"/>
    </source>
</evidence>
<dbReference type="GO" id="GO:0004659">
    <property type="term" value="F:prenyltransferase activity"/>
    <property type="evidence" value="ECO:0007669"/>
    <property type="project" value="InterPro"/>
</dbReference>
<evidence type="ECO:0000256" key="5">
    <source>
        <dbReference type="ARBA" id="ARBA00022842"/>
    </source>
</evidence>
<dbReference type="InParanoid" id="A0A0D2JC90"/>
<evidence type="ECO:0000256" key="4">
    <source>
        <dbReference type="ARBA" id="ARBA00022723"/>
    </source>
</evidence>
<comment type="caution">
    <text evidence="8">The sequence shown here is derived from an EMBL/GenBank/DDBJ whole genome shotgun (WGS) entry which is preliminary data.</text>
</comment>
<dbReference type="SFLD" id="SFLDG01017">
    <property type="entry name" value="Polyprenyl_Transferase_Like"/>
    <property type="match status" value="1"/>
</dbReference>
<dbReference type="FunCoup" id="A0A0D2JC90">
    <property type="interactions" value="355"/>
</dbReference>
<evidence type="ECO:0000256" key="7">
    <source>
        <dbReference type="RuleBase" id="RU004466"/>
    </source>
</evidence>
<dbReference type="GO" id="GO:0046872">
    <property type="term" value="F:metal ion binding"/>
    <property type="evidence" value="ECO:0007669"/>
    <property type="project" value="UniProtKB-KW"/>
</dbReference>
<dbReference type="EMBL" id="AZAC01000016">
    <property type="protein sequence ID" value="KIX13381.1"/>
    <property type="molecule type" value="Genomic_DNA"/>
</dbReference>
<evidence type="ECO:0000256" key="6">
    <source>
        <dbReference type="ARBA" id="ARBA00023229"/>
    </source>
</evidence>
<keyword evidence="3 7" id="KW-0808">Transferase</keyword>
<dbReference type="InterPro" id="IPR033749">
    <property type="entry name" value="Polyprenyl_synt_CS"/>
</dbReference>
<keyword evidence="9" id="KW-1185">Reference proteome</keyword>
<dbReference type="NCBIfam" id="NF045485">
    <property type="entry name" value="FPPsyn"/>
    <property type="match status" value="1"/>
</dbReference>
<accession>A0A0D2JC90</accession>
<comment type="cofactor">
    <cofactor evidence="1">
        <name>Mg(2+)</name>
        <dbReference type="ChEBI" id="CHEBI:18420"/>
    </cofactor>
</comment>
<evidence type="ECO:0000313" key="8">
    <source>
        <dbReference type="EMBL" id="KIX13381.1"/>
    </source>
</evidence>
<dbReference type="Pfam" id="PF00348">
    <property type="entry name" value="polyprenyl_synt"/>
    <property type="match status" value="1"/>
</dbReference>
<sequence>MNSTELKVYLGERREVVEKALLTFLPEDESLGNIYKAMRYSLFAGGKRLRPILCMAGAEAVGGAPEKVLFCGCAMEMIHTYSLIHDDLPGLDDDDYRRGVLTNHKVFGEGMALLAGDGLLTQAMVLLTDPKAHQGQDPVRVLQASQIMMTAAGLMGMVGGQAADLEGEKQKPDLEKVQFIHTKKTGALLTAAILTGAVLGGGNEDQINTLREYGSRIGLAFQIADDLLDLMGDAEAMGKSTGADAAKGKMTYPAVMGLTQARQTGESLVEEAAQLARNLGAKAEPLEALALYIMERTH</sequence>
<dbReference type="STRING" id="1429043.X474_14405"/>
<dbReference type="InterPro" id="IPR000092">
    <property type="entry name" value="Polyprenyl_synt"/>
</dbReference>
<evidence type="ECO:0000256" key="3">
    <source>
        <dbReference type="ARBA" id="ARBA00022679"/>
    </source>
</evidence>
<proteinExistence type="inferred from homology"/>